<dbReference type="EC" id="3.5.4.10" evidence="10"/>
<dbReference type="NCBIfam" id="TIGR00355">
    <property type="entry name" value="purH"/>
    <property type="match status" value="1"/>
</dbReference>
<dbReference type="EMBL" id="RBAL01000001">
    <property type="protein sequence ID" value="RKN46861.1"/>
    <property type="molecule type" value="Genomic_DNA"/>
</dbReference>
<dbReference type="InterPro" id="IPR016193">
    <property type="entry name" value="Cytidine_deaminase-like"/>
</dbReference>
<dbReference type="Gene3D" id="3.40.140.20">
    <property type="match status" value="2"/>
</dbReference>
<keyword evidence="4 10" id="KW-0808">Transferase</keyword>
<dbReference type="EC" id="2.1.2.3" evidence="10"/>
<evidence type="ECO:0000256" key="3">
    <source>
        <dbReference type="ARBA" id="ARBA00007667"/>
    </source>
</evidence>
<evidence type="ECO:0000256" key="2">
    <source>
        <dbReference type="ARBA" id="ARBA00004954"/>
    </source>
</evidence>
<dbReference type="Gene3D" id="3.40.50.1380">
    <property type="entry name" value="Methylglyoxal synthase-like domain"/>
    <property type="match status" value="1"/>
</dbReference>
<sequence>MTVQGGAPGAEETADQSAEATRRPVRRALISVYDKTGLEELARGLHAAGVRLVSTGSTARVIAAAGVPVTPVEELTGFPEVLDGRVKTLHPRVHAGLLADQRLESHRGQLDELGIEPFELVVANLYPFRETVASGATRDECVEQIDIGGPSMVRAAAKNHPSVAVVVDPGHYETLLAAVAAGGFTLAERRGLAARAFQHTAEYDAAVAGWFAELDTTADQPFAAHANLTFTLDRVLRYGENPHQAAALYTDGSGRGLAAAEQLHGKEMSYNNYVDTEAAHRAAWDHDRPCVAIIKHSNPCGIAVGADVAEAHRKAHACDPLSAYGGVIAVNRPVSAALAEQVADIFTEVIVAPDYEDGALEALTRKKNIRVLRCPEGPAARTELRPVDGGALMQVTDRLQAPGDDPASWQLAAGEALSAEELAELAFAWRACRAVKSNAILLAKDGATVGVGMGQVNRVDSARLAVRRAGAERAAGSYAASDAFFPFPDGFEVLAEAGVRAVAQPGGSIRDKLVIEAAEKAGVTLYLTGTRHFYH</sequence>
<dbReference type="SMART" id="SM00798">
    <property type="entry name" value="AICARFT_IMPCHas"/>
    <property type="match status" value="1"/>
</dbReference>
<dbReference type="FunFam" id="3.40.140.20:FF:000001">
    <property type="entry name" value="Bifunctional purine biosynthesis protein PurH"/>
    <property type="match status" value="1"/>
</dbReference>
<dbReference type="GO" id="GO:0005829">
    <property type="term" value="C:cytosol"/>
    <property type="evidence" value="ECO:0007669"/>
    <property type="project" value="TreeGrafter"/>
</dbReference>
<evidence type="ECO:0000256" key="7">
    <source>
        <dbReference type="ARBA" id="ARBA00023268"/>
    </source>
</evidence>
<evidence type="ECO:0000256" key="4">
    <source>
        <dbReference type="ARBA" id="ARBA00022679"/>
    </source>
</evidence>
<evidence type="ECO:0000256" key="9">
    <source>
        <dbReference type="ARBA" id="ARBA00050687"/>
    </source>
</evidence>
<evidence type="ECO:0000259" key="12">
    <source>
        <dbReference type="PROSITE" id="PS51855"/>
    </source>
</evidence>
<dbReference type="InterPro" id="IPR036914">
    <property type="entry name" value="MGS-like_dom_sf"/>
</dbReference>
<keyword evidence="5 10" id="KW-0658">Purine biosynthesis</keyword>
<evidence type="ECO:0000256" key="8">
    <source>
        <dbReference type="ARBA" id="ARBA00050488"/>
    </source>
</evidence>
<feature type="region of interest" description="Disordered" evidence="11">
    <location>
        <begin position="1"/>
        <end position="22"/>
    </location>
</feature>
<comment type="caution">
    <text evidence="13">The sequence shown here is derived from an EMBL/GenBank/DDBJ whole genome shotgun (WGS) entry which is preliminary data.</text>
</comment>
<dbReference type="SUPFAM" id="SSF52335">
    <property type="entry name" value="Methylglyoxal synthase-like"/>
    <property type="match status" value="1"/>
</dbReference>
<accession>A0A3A9ZEH6</accession>
<comment type="domain">
    <text evidence="10">The IMP cyclohydrolase activity resides in the N-terminal region.</text>
</comment>
<dbReference type="PIRSF" id="PIRSF000414">
    <property type="entry name" value="AICARFT_IMPCHas"/>
    <property type="match status" value="1"/>
</dbReference>
<gene>
    <name evidence="10 13" type="primary">purH</name>
    <name evidence="13" type="ORF">D7294_01195</name>
</gene>
<dbReference type="PANTHER" id="PTHR11692">
    <property type="entry name" value="BIFUNCTIONAL PURINE BIOSYNTHESIS PROTEIN PURH"/>
    <property type="match status" value="1"/>
</dbReference>
<proteinExistence type="inferred from homology"/>
<feature type="domain" description="MGS-like" evidence="12">
    <location>
        <begin position="19"/>
        <end position="167"/>
    </location>
</feature>
<protein>
    <recommendedName>
        <fullName evidence="10">Bifunctional purine biosynthesis protein PurH</fullName>
    </recommendedName>
    <domain>
        <recommendedName>
            <fullName evidence="10">Phosphoribosylaminoimidazolecarboxamide formyltransferase</fullName>
            <ecNumber evidence="10">2.1.2.3</ecNumber>
        </recommendedName>
        <alternativeName>
            <fullName evidence="10">AICAR transformylase</fullName>
        </alternativeName>
    </domain>
    <domain>
        <recommendedName>
            <fullName evidence="10">IMP cyclohydrolase</fullName>
            <ecNumber evidence="10">3.5.4.10</ecNumber>
        </recommendedName>
        <alternativeName>
            <fullName evidence="10">ATIC</fullName>
        </alternativeName>
        <alternativeName>
            <fullName evidence="10">IMP synthase</fullName>
        </alternativeName>
        <alternativeName>
            <fullName evidence="10">Inosinicase</fullName>
        </alternativeName>
    </domain>
</protein>
<name>A0A3A9ZEH6_9ACTN</name>
<evidence type="ECO:0000256" key="5">
    <source>
        <dbReference type="ARBA" id="ARBA00022755"/>
    </source>
</evidence>
<dbReference type="GO" id="GO:0004643">
    <property type="term" value="F:phosphoribosylaminoimidazolecarboxamide formyltransferase activity"/>
    <property type="evidence" value="ECO:0007669"/>
    <property type="project" value="UniProtKB-UniRule"/>
</dbReference>
<dbReference type="FunFam" id="3.40.50.1380:FF:000001">
    <property type="entry name" value="Bifunctional purine biosynthesis protein PurH"/>
    <property type="match status" value="1"/>
</dbReference>
<comment type="pathway">
    <text evidence="1 10">Purine metabolism; IMP biosynthesis via de novo pathway; IMP from 5-formamido-1-(5-phospho-D-ribosyl)imidazole-4-carboxamide: step 1/1.</text>
</comment>
<dbReference type="NCBIfam" id="NF002049">
    <property type="entry name" value="PRK00881.1"/>
    <property type="match status" value="1"/>
</dbReference>
<dbReference type="Pfam" id="PF02142">
    <property type="entry name" value="MGS"/>
    <property type="match status" value="1"/>
</dbReference>
<comment type="catalytic activity">
    <reaction evidence="9 10">
        <text>IMP + H2O = 5-formamido-1-(5-phospho-D-ribosyl)imidazole-4-carboxamide</text>
        <dbReference type="Rhea" id="RHEA:18445"/>
        <dbReference type="ChEBI" id="CHEBI:15377"/>
        <dbReference type="ChEBI" id="CHEBI:58053"/>
        <dbReference type="ChEBI" id="CHEBI:58467"/>
        <dbReference type="EC" id="3.5.4.10"/>
    </reaction>
</comment>
<dbReference type="AlphaFoldDB" id="A0A3A9ZEH6"/>
<dbReference type="PROSITE" id="PS51855">
    <property type="entry name" value="MGS"/>
    <property type="match status" value="1"/>
</dbReference>
<comment type="similarity">
    <text evidence="3 10">Belongs to the PurH family.</text>
</comment>
<organism evidence="13 14">
    <name type="scientific">Streptomyces hoynatensis</name>
    <dbReference type="NCBI Taxonomy" id="1141874"/>
    <lineage>
        <taxon>Bacteria</taxon>
        <taxon>Bacillati</taxon>
        <taxon>Actinomycetota</taxon>
        <taxon>Actinomycetes</taxon>
        <taxon>Kitasatosporales</taxon>
        <taxon>Streptomycetaceae</taxon>
        <taxon>Streptomyces</taxon>
    </lineage>
</organism>
<evidence type="ECO:0000256" key="10">
    <source>
        <dbReference type="HAMAP-Rule" id="MF_00139"/>
    </source>
</evidence>
<dbReference type="InterPro" id="IPR011607">
    <property type="entry name" value="MGS-like_dom"/>
</dbReference>
<evidence type="ECO:0000256" key="11">
    <source>
        <dbReference type="SAM" id="MobiDB-lite"/>
    </source>
</evidence>
<dbReference type="HAMAP" id="MF_00139">
    <property type="entry name" value="PurH"/>
    <property type="match status" value="1"/>
</dbReference>
<dbReference type="Pfam" id="PF01808">
    <property type="entry name" value="AICARFT_IMPCHas"/>
    <property type="match status" value="1"/>
</dbReference>
<dbReference type="UniPathway" id="UPA00074">
    <property type="reaction ID" value="UER00133"/>
</dbReference>
<dbReference type="CDD" id="cd01421">
    <property type="entry name" value="IMPCH"/>
    <property type="match status" value="1"/>
</dbReference>
<dbReference type="SMART" id="SM00851">
    <property type="entry name" value="MGS"/>
    <property type="match status" value="1"/>
</dbReference>
<keyword evidence="6 10" id="KW-0378">Hydrolase</keyword>
<keyword evidence="14" id="KW-1185">Reference proteome</keyword>
<comment type="pathway">
    <text evidence="2 10">Purine metabolism; IMP biosynthesis via de novo pathway; 5-formamido-1-(5-phospho-D-ribosyl)imidazole-4-carboxamide from 5-amino-1-(5-phospho-D-ribosyl)imidazole-4-carboxamide (10-formyl THF route): step 1/1.</text>
</comment>
<evidence type="ECO:0000256" key="6">
    <source>
        <dbReference type="ARBA" id="ARBA00022801"/>
    </source>
</evidence>
<dbReference type="RefSeq" id="WP_120674459.1">
    <property type="nucleotide sequence ID" value="NZ_RBAL01000001.1"/>
</dbReference>
<dbReference type="Proteomes" id="UP000272474">
    <property type="component" value="Unassembled WGS sequence"/>
</dbReference>
<dbReference type="GO" id="GO:0006189">
    <property type="term" value="P:'de novo' IMP biosynthetic process"/>
    <property type="evidence" value="ECO:0007669"/>
    <property type="project" value="UniProtKB-UniRule"/>
</dbReference>
<dbReference type="SUPFAM" id="SSF53927">
    <property type="entry name" value="Cytidine deaminase-like"/>
    <property type="match status" value="1"/>
</dbReference>
<reference evidence="13 14" key="1">
    <citation type="journal article" date="2014" name="Int. J. Syst. Evol. Microbiol.">
        <title>Streptomyces hoynatensis sp. nov., isolated from deep marine sediment.</title>
        <authorList>
            <person name="Veyisoglu A."/>
            <person name="Sahin N."/>
        </authorList>
    </citation>
    <scope>NUCLEOTIDE SEQUENCE [LARGE SCALE GENOMIC DNA]</scope>
    <source>
        <strain evidence="13 14">KCTC 29097</strain>
    </source>
</reference>
<evidence type="ECO:0000313" key="13">
    <source>
        <dbReference type="EMBL" id="RKN46861.1"/>
    </source>
</evidence>
<evidence type="ECO:0000256" key="1">
    <source>
        <dbReference type="ARBA" id="ARBA00004844"/>
    </source>
</evidence>
<dbReference type="InterPro" id="IPR024051">
    <property type="entry name" value="AICAR_Tfase_dup_dom_sf"/>
</dbReference>
<dbReference type="PANTHER" id="PTHR11692:SF0">
    <property type="entry name" value="BIFUNCTIONAL PURINE BIOSYNTHESIS PROTEIN ATIC"/>
    <property type="match status" value="1"/>
</dbReference>
<dbReference type="OrthoDB" id="9802065at2"/>
<keyword evidence="7 10" id="KW-0511">Multifunctional enzyme</keyword>
<dbReference type="GO" id="GO:0003937">
    <property type="term" value="F:IMP cyclohydrolase activity"/>
    <property type="evidence" value="ECO:0007669"/>
    <property type="project" value="UniProtKB-UniRule"/>
</dbReference>
<dbReference type="InterPro" id="IPR002695">
    <property type="entry name" value="PurH-like"/>
</dbReference>
<evidence type="ECO:0000313" key="14">
    <source>
        <dbReference type="Proteomes" id="UP000272474"/>
    </source>
</evidence>
<comment type="catalytic activity">
    <reaction evidence="8 10">
        <text>(6R)-10-formyltetrahydrofolate + 5-amino-1-(5-phospho-beta-D-ribosyl)imidazole-4-carboxamide = 5-formamido-1-(5-phospho-D-ribosyl)imidazole-4-carboxamide + (6S)-5,6,7,8-tetrahydrofolate</text>
        <dbReference type="Rhea" id="RHEA:22192"/>
        <dbReference type="ChEBI" id="CHEBI:57453"/>
        <dbReference type="ChEBI" id="CHEBI:58467"/>
        <dbReference type="ChEBI" id="CHEBI:58475"/>
        <dbReference type="ChEBI" id="CHEBI:195366"/>
        <dbReference type="EC" id="2.1.2.3"/>
    </reaction>
</comment>